<evidence type="ECO:0000313" key="3">
    <source>
        <dbReference type="Proteomes" id="UP000078387"/>
    </source>
</evidence>
<dbReference type="AlphaFoldDB" id="A0A5K1TU29"/>
<dbReference type="PROSITE" id="PS00198">
    <property type="entry name" value="4FE4S_FER_1"/>
    <property type="match status" value="1"/>
</dbReference>
<dbReference type="InterPro" id="IPR017896">
    <property type="entry name" value="4Fe4S_Fe-S-bd"/>
</dbReference>
<organism evidence="2 3">
    <name type="scientific">Entamoeba histolytica</name>
    <dbReference type="NCBI Taxonomy" id="5759"/>
    <lineage>
        <taxon>Eukaryota</taxon>
        <taxon>Amoebozoa</taxon>
        <taxon>Evosea</taxon>
        <taxon>Archamoebae</taxon>
        <taxon>Mastigamoebida</taxon>
        <taxon>Entamoebidae</taxon>
        <taxon>Entamoeba</taxon>
    </lineage>
</organism>
<dbReference type="VEuPathDB" id="AmoebaDB:EHI5A_026770"/>
<dbReference type="VEuPathDB" id="AmoebaDB:EHI_099860"/>
<gene>
    <name evidence="2" type="ORF">CL6EHI_099860</name>
</gene>
<protein>
    <submittedName>
        <fullName evidence="2">Iron-sulfur cluster-binding protein putative</fullName>
    </submittedName>
</protein>
<sequence>MKGMKFNKNLKTKKKELLNTKCMGIFVSEGKRIIVTNDCIGCSACMDNCPAGVLEIVNGICTAPRIDECLQCHLCEDNCPINAIKVE</sequence>
<dbReference type="Gene3D" id="3.30.70.20">
    <property type="match status" value="1"/>
</dbReference>
<dbReference type="Proteomes" id="UP000078387">
    <property type="component" value="Unassembled WGS sequence"/>
</dbReference>
<dbReference type="PROSITE" id="PS51379">
    <property type="entry name" value="4FE4S_FER_2"/>
    <property type="match status" value="2"/>
</dbReference>
<feature type="domain" description="4Fe-4S ferredoxin-type" evidence="1">
    <location>
        <begin position="62"/>
        <end position="87"/>
    </location>
</feature>
<dbReference type="OMA" id="NIAECTE"/>
<evidence type="ECO:0000259" key="1">
    <source>
        <dbReference type="PROSITE" id="PS51379"/>
    </source>
</evidence>
<proteinExistence type="predicted"/>
<dbReference type="Pfam" id="PF12838">
    <property type="entry name" value="Fer4_7"/>
    <property type="match status" value="1"/>
</dbReference>
<dbReference type="VEuPathDB" id="AmoebaDB:EHI7A_012260"/>
<comment type="caution">
    <text evidence="2">The sequence shown here is derived from an EMBL/GenBank/DDBJ whole genome shotgun (WGS) entry which is preliminary data.</text>
</comment>
<dbReference type="EMBL" id="BDEQ01000001">
    <property type="protein sequence ID" value="GAT97085.1"/>
    <property type="molecule type" value="Genomic_DNA"/>
</dbReference>
<reference evidence="2 3" key="1">
    <citation type="submission" date="2016-05" db="EMBL/GenBank/DDBJ databases">
        <title>First whole genome sequencing of Entamoeba histolytica HM1:IMSS-clone-6.</title>
        <authorList>
            <person name="Mukherjee Avik.K."/>
            <person name="Izumyama S."/>
            <person name="Nakada-Tsukui K."/>
            <person name="Nozaki T."/>
        </authorList>
    </citation>
    <scope>NUCLEOTIDE SEQUENCE [LARGE SCALE GENOMIC DNA]</scope>
    <source>
        <strain evidence="2 3">HM1:IMSS clone 6</strain>
    </source>
</reference>
<dbReference type="VEuPathDB" id="AmoebaDB:KM1_028470"/>
<feature type="domain" description="4Fe-4S ferredoxin-type" evidence="1">
    <location>
        <begin position="30"/>
        <end position="59"/>
    </location>
</feature>
<name>A0A5K1TU29_ENTHI</name>
<dbReference type="SUPFAM" id="SSF54862">
    <property type="entry name" value="4Fe-4S ferredoxins"/>
    <property type="match status" value="1"/>
</dbReference>
<dbReference type="VEuPathDB" id="AmoebaDB:EHI8A_012020"/>
<dbReference type="InterPro" id="IPR017900">
    <property type="entry name" value="4Fe4S_Fe_S_CS"/>
</dbReference>
<evidence type="ECO:0000313" key="2">
    <source>
        <dbReference type="EMBL" id="GAT97085.1"/>
    </source>
</evidence>
<accession>A0A5K1TU29</accession>